<dbReference type="AlphaFoldDB" id="A0A8K1ZXQ6"/>
<keyword evidence="2 5" id="KW-0808">Transferase</keyword>
<dbReference type="PANTHER" id="PTHR12215:SF10">
    <property type="entry name" value="L-AMINOADIPATE-SEMIALDEHYDE DEHYDROGENASE-PHOSPHOPANTETHEINYL TRANSFERASE"/>
    <property type="match status" value="1"/>
</dbReference>
<dbReference type="GO" id="GO:0019878">
    <property type="term" value="P:lysine biosynthetic process via aminoadipic acid"/>
    <property type="evidence" value="ECO:0007669"/>
    <property type="project" value="TreeGrafter"/>
</dbReference>
<comment type="caution">
    <text evidence="5">The sequence shown here is derived from an EMBL/GenBank/DDBJ whole genome shotgun (WGS) entry which is preliminary data.</text>
</comment>
<dbReference type="Pfam" id="PF01648">
    <property type="entry name" value="ACPS"/>
    <property type="match status" value="1"/>
</dbReference>
<dbReference type="Gene3D" id="3.90.470.20">
    <property type="entry name" value="4'-phosphopantetheinyl transferase domain"/>
    <property type="match status" value="1"/>
</dbReference>
<dbReference type="InterPro" id="IPR050559">
    <property type="entry name" value="P-Pant_transferase_sf"/>
</dbReference>
<dbReference type="InterPro" id="IPR037143">
    <property type="entry name" value="4-PPantetheinyl_Trfase_dom_sf"/>
</dbReference>
<feature type="domain" description="4'-phosphopantetheinyl transferase N-terminal" evidence="4">
    <location>
        <begin position="25"/>
        <end position="101"/>
    </location>
</feature>
<sequence length="264" mass="30084">MELCAHTVHVWSVDLDHWSPESFGGVLSADEQARASRFKFEQLRDRFIICRGLLRYCLSQYLAVEPVQVHFTYGAKGKPALQSSAGLAFNLSHSQNRAVYAFSQENIGVDLEQISDSTPYLELAARFFLPQEYQQLVALPAPQQQRAFFQTWTRKEACIKLRGTSLGEDLSRIQVPVIFTDPAQQSQQIAYGLDLALWEDCAAAIALSAPWHRVQCWQWCPSVPKTEILVPTQCRQEFELHPEDFWSGWLTTAYNVGNDKKSRQ</sequence>
<dbReference type="EMBL" id="WVIC01000004">
    <property type="protein sequence ID" value="NCJ05587.1"/>
    <property type="molecule type" value="Genomic_DNA"/>
</dbReference>
<dbReference type="Pfam" id="PF22624">
    <property type="entry name" value="AASDHPPT_N"/>
    <property type="match status" value="1"/>
</dbReference>
<dbReference type="Proteomes" id="UP000607397">
    <property type="component" value="Unassembled WGS sequence"/>
</dbReference>
<proteinExistence type="inferred from homology"/>
<keyword evidence="6" id="KW-1185">Reference proteome</keyword>
<evidence type="ECO:0000259" key="4">
    <source>
        <dbReference type="Pfam" id="PF22624"/>
    </source>
</evidence>
<gene>
    <name evidence="5" type="ORF">GS597_03500</name>
</gene>
<dbReference type="GO" id="GO:0000287">
    <property type="term" value="F:magnesium ion binding"/>
    <property type="evidence" value="ECO:0007669"/>
    <property type="project" value="InterPro"/>
</dbReference>
<organism evidence="5 6">
    <name type="scientific">Petrachloros mirabilis ULC683</name>
    <dbReference type="NCBI Taxonomy" id="2781853"/>
    <lineage>
        <taxon>Bacteria</taxon>
        <taxon>Bacillati</taxon>
        <taxon>Cyanobacteriota</taxon>
        <taxon>Cyanophyceae</taxon>
        <taxon>Synechococcales</taxon>
        <taxon>Petrachlorosaceae</taxon>
        <taxon>Petrachloros</taxon>
        <taxon>Petrachloros mirabilis</taxon>
    </lineage>
</organism>
<comment type="similarity">
    <text evidence="1">Belongs to the P-Pant transferase superfamily. Gsp/Sfp/HetI/AcpT family.</text>
</comment>
<evidence type="ECO:0000313" key="6">
    <source>
        <dbReference type="Proteomes" id="UP000607397"/>
    </source>
</evidence>
<dbReference type="SUPFAM" id="SSF56214">
    <property type="entry name" value="4'-phosphopantetheinyl transferase"/>
    <property type="match status" value="2"/>
</dbReference>
<reference evidence="5" key="1">
    <citation type="submission" date="2019-12" db="EMBL/GenBank/DDBJ databases">
        <title>High-Quality draft genome sequences of three cyanobacteria isolated from the limestone walls of the Old Cathedral of Coimbra.</title>
        <authorList>
            <person name="Tiago I."/>
            <person name="Soares F."/>
            <person name="Portugal A."/>
        </authorList>
    </citation>
    <scope>NUCLEOTIDE SEQUENCE [LARGE SCALE GENOMIC DNA]</scope>
    <source>
        <strain evidence="5">C</strain>
    </source>
</reference>
<dbReference type="RefSeq" id="WP_161824051.1">
    <property type="nucleotide sequence ID" value="NZ_WVIC01000004.1"/>
</dbReference>
<name>A0A8K1ZXQ6_9CYAN</name>
<dbReference type="InterPro" id="IPR055066">
    <property type="entry name" value="AASDHPPT_N"/>
</dbReference>
<dbReference type="PANTHER" id="PTHR12215">
    <property type="entry name" value="PHOSPHOPANTETHEINE TRANSFERASE"/>
    <property type="match status" value="1"/>
</dbReference>
<evidence type="ECO:0000259" key="3">
    <source>
        <dbReference type="Pfam" id="PF01648"/>
    </source>
</evidence>
<feature type="domain" description="4'-phosphopantetheinyl transferase" evidence="3">
    <location>
        <begin position="107"/>
        <end position="182"/>
    </location>
</feature>
<evidence type="ECO:0000256" key="2">
    <source>
        <dbReference type="ARBA" id="ARBA00022679"/>
    </source>
</evidence>
<evidence type="ECO:0000313" key="5">
    <source>
        <dbReference type="EMBL" id="NCJ05587.1"/>
    </source>
</evidence>
<dbReference type="InterPro" id="IPR008278">
    <property type="entry name" value="4-PPantetheinyl_Trfase_dom"/>
</dbReference>
<dbReference type="GO" id="GO:0005829">
    <property type="term" value="C:cytosol"/>
    <property type="evidence" value="ECO:0007669"/>
    <property type="project" value="TreeGrafter"/>
</dbReference>
<evidence type="ECO:0000256" key="1">
    <source>
        <dbReference type="ARBA" id="ARBA00010990"/>
    </source>
</evidence>
<accession>A0A8K1ZXQ6</accession>
<protein>
    <submittedName>
        <fullName evidence="5">4'-phosphopantetheinyl transferase superfamily protein</fullName>
    </submittedName>
</protein>
<dbReference type="GO" id="GO:0008897">
    <property type="term" value="F:holo-[acyl-carrier-protein] synthase activity"/>
    <property type="evidence" value="ECO:0007669"/>
    <property type="project" value="InterPro"/>
</dbReference>